<gene>
    <name evidence="1" type="ORF">TRFO_17408</name>
</gene>
<dbReference type="VEuPathDB" id="TrichDB:TRFO_17408"/>
<organism evidence="1 2">
    <name type="scientific">Tritrichomonas foetus</name>
    <dbReference type="NCBI Taxonomy" id="1144522"/>
    <lineage>
        <taxon>Eukaryota</taxon>
        <taxon>Metamonada</taxon>
        <taxon>Parabasalia</taxon>
        <taxon>Tritrichomonadida</taxon>
        <taxon>Tritrichomonadidae</taxon>
        <taxon>Tritrichomonas</taxon>
    </lineage>
</organism>
<dbReference type="Proteomes" id="UP000179807">
    <property type="component" value="Unassembled WGS sequence"/>
</dbReference>
<dbReference type="GeneID" id="94834271"/>
<comment type="caution">
    <text evidence="1">The sequence shown here is derived from an EMBL/GenBank/DDBJ whole genome shotgun (WGS) entry which is preliminary data.</text>
</comment>
<dbReference type="GO" id="GO:0030170">
    <property type="term" value="F:pyridoxal phosphate binding"/>
    <property type="evidence" value="ECO:0007669"/>
    <property type="project" value="TreeGrafter"/>
</dbReference>
<proteinExistence type="predicted"/>
<dbReference type="GO" id="GO:0008483">
    <property type="term" value="F:transaminase activity"/>
    <property type="evidence" value="ECO:0007669"/>
    <property type="project" value="UniProtKB-KW"/>
</dbReference>
<evidence type="ECO:0000313" key="2">
    <source>
        <dbReference type="Proteomes" id="UP000179807"/>
    </source>
</evidence>
<dbReference type="PANTHER" id="PTHR30244:SF34">
    <property type="entry name" value="DTDP-4-AMINO-4,6-DIDEOXYGALACTOSE TRANSAMINASE"/>
    <property type="match status" value="1"/>
</dbReference>
<dbReference type="OrthoDB" id="422066at2759"/>
<dbReference type="Pfam" id="PF01041">
    <property type="entry name" value="DegT_DnrJ_EryC1"/>
    <property type="match status" value="1"/>
</dbReference>
<dbReference type="AlphaFoldDB" id="A0A1J4KSQ6"/>
<keyword evidence="1" id="KW-0032">Aminotransferase</keyword>
<keyword evidence="1" id="KW-0808">Transferase</keyword>
<dbReference type="InterPro" id="IPR015422">
    <property type="entry name" value="PyrdxlP-dep_Trfase_small"/>
</dbReference>
<accession>A0A1J4KSQ6</accession>
<dbReference type="Gene3D" id="3.90.1150.10">
    <property type="entry name" value="Aspartate Aminotransferase, domain 1"/>
    <property type="match status" value="1"/>
</dbReference>
<keyword evidence="2" id="KW-1185">Reference proteome</keyword>
<evidence type="ECO:0000313" key="1">
    <source>
        <dbReference type="EMBL" id="OHT12694.1"/>
    </source>
</evidence>
<dbReference type="InterPro" id="IPR000653">
    <property type="entry name" value="DegT/StrS_aminotransferase"/>
</dbReference>
<name>A0A1J4KSQ6_9EUKA</name>
<dbReference type="RefSeq" id="XP_068365830.1">
    <property type="nucleotide sequence ID" value="XM_068499567.1"/>
</dbReference>
<dbReference type="PIRSF" id="PIRSF000390">
    <property type="entry name" value="PLP_StrS"/>
    <property type="match status" value="1"/>
</dbReference>
<sequence length="355" mass="40144">MSRKIFYSPNTFQSYGDPEIEGVDKFLKENALNDKAAITKFEERVASLFNVKYGIFVNSGSSANLLACLALDINEKDEVITPACTFPTTLSPLIFLRSNVVFCDVYERHYVPSVQQVLDLVTDKTTAVLIPDLVGDKFDFELLRTKLAEIGRTDIKFIEDACDTITTTVADVATVSFYASHIINAGGCGGMALTNDDDLADKMRRLRSSGAWDFSAPSFCAIFGYFNSLKIDEFRNKRHENLLHYYERLKNCDFYELPENAEASWLSMAIITKSHRFEIVQELESLGVQTRLVMAGNILRQPFYAKLFPQVNPENFPETEKIFRGGLLIGLHQGISSEDVDFICDKLIEFAERYK</sequence>
<reference evidence="1" key="1">
    <citation type="submission" date="2016-10" db="EMBL/GenBank/DDBJ databases">
        <authorList>
            <person name="Benchimol M."/>
            <person name="Almeida L.G."/>
            <person name="Vasconcelos A.T."/>
            <person name="Perreira-Neves A."/>
            <person name="Rosa I.A."/>
            <person name="Tasca T."/>
            <person name="Bogo M.R."/>
            <person name="de Souza W."/>
        </authorList>
    </citation>
    <scope>NUCLEOTIDE SEQUENCE [LARGE SCALE GENOMIC DNA]</scope>
    <source>
        <strain evidence="1">K</strain>
    </source>
</reference>
<dbReference type="Gene3D" id="3.40.640.10">
    <property type="entry name" value="Type I PLP-dependent aspartate aminotransferase-like (Major domain)"/>
    <property type="match status" value="1"/>
</dbReference>
<dbReference type="GO" id="GO:0000271">
    <property type="term" value="P:polysaccharide biosynthetic process"/>
    <property type="evidence" value="ECO:0007669"/>
    <property type="project" value="TreeGrafter"/>
</dbReference>
<dbReference type="InterPro" id="IPR015421">
    <property type="entry name" value="PyrdxlP-dep_Trfase_major"/>
</dbReference>
<protein>
    <submittedName>
        <fullName evidence="1">DegT/DnrJ/EryC1/StrS aminotransferase family protein</fullName>
    </submittedName>
</protein>
<dbReference type="InterPro" id="IPR015424">
    <property type="entry name" value="PyrdxlP-dep_Trfase"/>
</dbReference>
<dbReference type="SUPFAM" id="SSF53383">
    <property type="entry name" value="PLP-dependent transferases"/>
    <property type="match status" value="1"/>
</dbReference>
<dbReference type="EMBL" id="MLAK01000558">
    <property type="protein sequence ID" value="OHT12694.1"/>
    <property type="molecule type" value="Genomic_DNA"/>
</dbReference>
<dbReference type="PANTHER" id="PTHR30244">
    <property type="entry name" value="TRANSAMINASE"/>
    <property type="match status" value="1"/>
</dbReference>